<dbReference type="InterPro" id="IPR029063">
    <property type="entry name" value="SAM-dependent_MTases_sf"/>
</dbReference>
<dbReference type="GO" id="GO:0032259">
    <property type="term" value="P:methylation"/>
    <property type="evidence" value="ECO:0007669"/>
    <property type="project" value="UniProtKB-KW"/>
</dbReference>
<sequence>MNKCPLCSSNSNVVFYRDSRRHYKRCFNCWLVFVPDQFHLNHTDEQAEYDKHENDPQDAGYVNFLSRLVVPLQARLQEGARGLDFGCGPGPAVASMMRANGYNVKNYDPIYANNPIFLSEQFDFVIATEVIEHFRNPAVSLAQVWQCVKPGGHFGAMSKLVISQQAFANWHYKNDPTHVAFFSRETLQWVASRWNATLVFFAADAFVFIKGC</sequence>
<dbReference type="AlphaFoldDB" id="C5BTI3"/>
<dbReference type="SUPFAM" id="SSF53335">
    <property type="entry name" value="S-adenosyl-L-methionine-dependent methyltransferases"/>
    <property type="match status" value="1"/>
</dbReference>
<dbReference type="EMBL" id="CP001614">
    <property type="protein sequence ID" value="ACR11819.1"/>
    <property type="molecule type" value="Genomic_DNA"/>
</dbReference>
<name>C5BTI3_TERTT</name>
<dbReference type="Pfam" id="PF13489">
    <property type="entry name" value="Methyltransf_23"/>
    <property type="match status" value="1"/>
</dbReference>
<dbReference type="Gene3D" id="3.40.50.150">
    <property type="entry name" value="Vaccinia Virus protein VP39"/>
    <property type="match status" value="2"/>
</dbReference>
<dbReference type="GO" id="GO:0008168">
    <property type="term" value="F:methyltransferase activity"/>
    <property type="evidence" value="ECO:0007669"/>
    <property type="project" value="UniProtKB-KW"/>
</dbReference>
<dbReference type="RefSeq" id="WP_015817930.1">
    <property type="nucleotide sequence ID" value="NC_012997.1"/>
</dbReference>
<accession>C5BTI3</accession>
<evidence type="ECO:0000313" key="1">
    <source>
        <dbReference type="EMBL" id="ACR11819.1"/>
    </source>
</evidence>
<dbReference type="HOGENOM" id="CLU_063353_0_0_6"/>
<protein>
    <submittedName>
        <fullName evidence="1">Methyltransferase</fullName>
    </submittedName>
</protein>
<gene>
    <name evidence="1" type="ordered locus">TERTU_1616</name>
</gene>
<keyword evidence="2" id="KW-1185">Reference proteome</keyword>
<organism evidence="1 2">
    <name type="scientific">Teredinibacter turnerae (strain ATCC 39867 / T7901)</name>
    <dbReference type="NCBI Taxonomy" id="377629"/>
    <lineage>
        <taxon>Bacteria</taxon>
        <taxon>Pseudomonadati</taxon>
        <taxon>Pseudomonadota</taxon>
        <taxon>Gammaproteobacteria</taxon>
        <taxon>Cellvibrionales</taxon>
        <taxon>Cellvibrionaceae</taxon>
        <taxon>Teredinibacter</taxon>
    </lineage>
</organism>
<dbReference type="STRING" id="377629.TERTU_1616"/>
<dbReference type="Proteomes" id="UP000009080">
    <property type="component" value="Chromosome"/>
</dbReference>
<dbReference type="eggNOG" id="COG2227">
    <property type="taxonomic scope" value="Bacteria"/>
</dbReference>
<evidence type="ECO:0000313" key="2">
    <source>
        <dbReference type="Proteomes" id="UP000009080"/>
    </source>
</evidence>
<dbReference type="KEGG" id="ttu:TERTU_1616"/>
<proteinExistence type="predicted"/>
<keyword evidence="1" id="KW-0808">Transferase</keyword>
<keyword evidence="1" id="KW-0489">Methyltransferase</keyword>
<dbReference type="OrthoDB" id="9791944at2"/>
<reference evidence="1 2" key="1">
    <citation type="journal article" date="2009" name="PLoS ONE">
        <title>The complete genome of Teredinibacter turnerae T7901: an intracellular endosymbiont of marine wood-boring bivalves (shipworms).</title>
        <authorList>
            <person name="Yang J.C."/>
            <person name="Madupu R."/>
            <person name="Durkin A.S."/>
            <person name="Ekborg N.A."/>
            <person name="Pedamallu C.S."/>
            <person name="Hostetler J.B."/>
            <person name="Radune D."/>
            <person name="Toms B.S."/>
            <person name="Henrissat B."/>
            <person name="Coutinho P.M."/>
            <person name="Schwarz S."/>
            <person name="Field L."/>
            <person name="Trindade-Silva A.E."/>
            <person name="Soares C.A.G."/>
            <person name="Elshahawi S."/>
            <person name="Hanora A."/>
            <person name="Schmidt E.W."/>
            <person name="Haygood M.G."/>
            <person name="Posfai J."/>
            <person name="Benner J."/>
            <person name="Madinger C."/>
            <person name="Nove J."/>
            <person name="Anton B."/>
            <person name="Chaudhary K."/>
            <person name="Foster J."/>
            <person name="Holman A."/>
            <person name="Kumar S."/>
            <person name="Lessard P.A."/>
            <person name="Luyten Y.A."/>
            <person name="Slatko B."/>
            <person name="Wood N."/>
            <person name="Wu B."/>
            <person name="Teplitski M."/>
            <person name="Mougous J.D."/>
            <person name="Ward N."/>
            <person name="Eisen J.A."/>
            <person name="Badger J.H."/>
            <person name="Distel D.L."/>
        </authorList>
    </citation>
    <scope>NUCLEOTIDE SEQUENCE [LARGE SCALE GENOMIC DNA]</scope>
    <source>
        <strain evidence="2">ATCC 39867 / T7901</strain>
    </source>
</reference>